<dbReference type="GO" id="GO:0020037">
    <property type="term" value="F:heme binding"/>
    <property type="evidence" value="ECO:0007669"/>
    <property type="project" value="InterPro"/>
</dbReference>
<keyword evidence="7 12" id="KW-0479">Metal-binding</keyword>
<dbReference type="Gene3D" id="1.10.760.10">
    <property type="entry name" value="Cytochrome c-like domain"/>
    <property type="match status" value="1"/>
</dbReference>
<dbReference type="SUPFAM" id="SSF46626">
    <property type="entry name" value="Cytochrome c"/>
    <property type="match status" value="1"/>
</dbReference>
<evidence type="ECO:0000256" key="10">
    <source>
        <dbReference type="ARBA" id="ARBA00023136"/>
    </source>
</evidence>
<protein>
    <submittedName>
        <fullName evidence="15">Photosystem II cytochrome PsbV2</fullName>
    </submittedName>
</protein>
<keyword evidence="9 12" id="KW-0408">Iron</keyword>
<keyword evidence="13" id="KW-0732">Signal</keyword>
<evidence type="ECO:0000313" key="16">
    <source>
        <dbReference type="Proteomes" id="UP000031532"/>
    </source>
</evidence>
<comment type="subcellular location">
    <subcellularLocation>
        <location evidence="2">Membrane</location>
        <topology evidence="2">Peripheral membrane protein</topology>
    </subcellularLocation>
</comment>
<evidence type="ECO:0000256" key="8">
    <source>
        <dbReference type="ARBA" id="ARBA00022982"/>
    </source>
</evidence>
<dbReference type="RefSeq" id="WP_052289969.1">
    <property type="nucleotide sequence ID" value="NZ_JTJC03000001.1"/>
</dbReference>
<dbReference type="GO" id="GO:0009523">
    <property type="term" value="C:photosystem II"/>
    <property type="evidence" value="ECO:0007669"/>
    <property type="project" value="UniProtKB-KW"/>
</dbReference>
<dbReference type="GO" id="GO:0022904">
    <property type="term" value="P:respiratory electron transport chain"/>
    <property type="evidence" value="ECO:0007669"/>
    <property type="project" value="InterPro"/>
</dbReference>
<keyword evidence="4" id="KW-0813">Transport</keyword>
<evidence type="ECO:0000259" key="14">
    <source>
        <dbReference type="PROSITE" id="PS51007"/>
    </source>
</evidence>
<dbReference type="NCBIfam" id="TIGR03046">
    <property type="entry name" value="PS_II_psbV2"/>
    <property type="match status" value="1"/>
</dbReference>
<evidence type="ECO:0000256" key="9">
    <source>
        <dbReference type="ARBA" id="ARBA00023004"/>
    </source>
</evidence>
<dbReference type="OrthoDB" id="486949at2"/>
<evidence type="ECO:0000256" key="3">
    <source>
        <dbReference type="ARBA" id="ARBA00010433"/>
    </source>
</evidence>
<dbReference type="EMBL" id="JTJC03000001">
    <property type="protein sequence ID" value="NHC33505.1"/>
    <property type="molecule type" value="Genomic_DNA"/>
</dbReference>
<gene>
    <name evidence="15" type="ORF">QH73_0002315</name>
</gene>
<dbReference type="InterPro" id="IPR016003">
    <property type="entry name" value="PsbV_cyt_c550-like"/>
</dbReference>
<comment type="caution">
    <text evidence="15">The sequence shown here is derived from an EMBL/GenBank/DDBJ whole genome shotgun (WGS) entry which is preliminary data.</text>
</comment>
<evidence type="ECO:0000256" key="4">
    <source>
        <dbReference type="ARBA" id="ARBA00022448"/>
    </source>
</evidence>
<reference evidence="15 16" key="1">
    <citation type="journal article" date="2015" name="Genome Announc.">
        <title>Draft Genome Sequence of the Terrestrial Cyanobacterium Scytonema millei VB511283, Isolated from Eastern India.</title>
        <authorList>
            <person name="Sen D."/>
            <person name="Chandrababunaidu M.M."/>
            <person name="Singh D."/>
            <person name="Sanghi N."/>
            <person name="Ghorai A."/>
            <person name="Mishra G.P."/>
            <person name="Madduluri M."/>
            <person name="Adhikary S.P."/>
            <person name="Tripathy S."/>
        </authorList>
    </citation>
    <scope>NUCLEOTIDE SEQUENCE [LARGE SCALE GENOMIC DNA]</scope>
    <source>
        <strain evidence="15 16">VB511283</strain>
    </source>
</reference>
<evidence type="ECO:0000256" key="2">
    <source>
        <dbReference type="ARBA" id="ARBA00004170"/>
    </source>
</evidence>
<dbReference type="Proteomes" id="UP000031532">
    <property type="component" value="Unassembled WGS sequence"/>
</dbReference>
<evidence type="ECO:0000256" key="6">
    <source>
        <dbReference type="ARBA" id="ARBA00022617"/>
    </source>
</evidence>
<dbReference type="InterPro" id="IPR029490">
    <property type="entry name" value="Cytochrom_C550"/>
</dbReference>
<evidence type="ECO:0000256" key="12">
    <source>
        <dbReference type="PROSITE-ProRule" id="PRU00433"/>
    </source>
</evidence>
<keyword evidence="6 12" id="KW-0349">Heme</keyword>
<sequence>MTNRLFGCLFFSLIVCLGVLLLPSTPAQAAIDSYVARYLHVTEPIDLEVSDRETRSFSPEEISQGKQSFSQSCQTCHVGGSTISFPEVSLSLEKLKGAMPSRDNINGLVAYMRKPMTYDGSEETYWCREVPESWLTQAQVENLAAFILTAAKKAPGWGTETF</sequence>
<comment type="similarity">
    <text evidence="3">Belongs to the cytochrome c family. PsbV subfamily.</text>
</comment>
<evidence type="ECO:0000313" key="15">
    <source>
        <dbReference type="EMBL" id="NHC33505.1"/>
    </source>
</evidence>
<dbReference type="GO" id="GO:0009055">
    <property type="term" value="F:electron transfer activity"/>
    <property type="evidence" value="ECO:0007669"/>
    <property type="project" value="InterPro"/>
</dbReference>
<evidence type="ECO:0000256" key="7">
    <source>
        <dbReference type="ARBA" id="ARBA00022723"/>
    </source>
</evidence>
<name>A0A9X5E158_9CYAN</name>
<evidence type="ECO:0000256" key="13">
    <source>
        <dbReference type="SAM" id="SignalP"/>
    </source>
</evidence>
<proteinExistence type="inferred from homology"/>
<keyword evidence="8" id="KW-0249">Electron transport</keyword>
<keyword evidence="10" id="KW-0472">Membrane</keyword>
<dbReference type="PROSITE" id="PS51007">
    <property type="entry name" value="CYTC"/>
    <property type="match status" value="1"/>
</dbReference>
<feature type="domain" description="Cytochrome c" evidence="14">
    <location>
        <begin position="60"/>
        <end position="151"/>
    </location>
</feature>
<dbReference type="InterPro" id="IPR036909">
    <property type="entry name" value="Cyt_c-like_dom_sf"/>
</dbReference>
<comment type="cofactor">
    <cofactor evidence="1">
        <name>heme c</name>
        <dbReference type="ChEBI" id="CHEBI:61717"/>
    </cofactor>
</comment>
<feature type="signal peptide" evidence="13">
    <location>
        <begin position="1"/>
        <end position="29"/>
    </location>
</feature>
<evidence type="ECO:0000256" key="1">
    <source>
        <dbReference type="ARBA" id="ARBA00001926"/>
    </source>
</evidence>
<dbReference type="GO" id="GO:0005506">
    <property type="term" value="F:iron ion binding"/>
    <property type="evidence" value="ECO:0007669"/>
    <property type="project" value="InterPro"/>
</dbReference>
<dbReference type="GO" id="GO:0015979">
    <property type="term" value="P:photosynthesis"/>
    <property type="evidence" value="ECO:0007669"/>
    <property type="project" value="UniProtKB-KW"/>
</dbReference>
<keyword evidence="11" id="KW-0604">Photosystem II</keyword>
<dbReference type="AlphaFoldDB" id="A0A9X5E158"/>
<dbReference type="PIRSF" id="PIRSF005890">
    <property type="entry name" value="Phot_II_cyt_c550"/>
    <property type="match status" value="1"/>
</dbReference>
<accession>A0A9X5E158</accession>
<evidence type="ECO:0000256" key="5">
    <source>
        <dbReference type="ARBA" id="ARBA00022531"/>
    </source>
</evidence>
<keyword evidence="5" id="KW-0602">Photosynthesis</keyword>
<evidence type="ECO:0000256" key="11">
    <source>
        <dbReference type="ARBA" id="ARBA00023276"/>
    </source>
</evidence>
<organism evidence="15 16">
    <name type="scientific">Scytonema millei VB511283</name>
    <dbReference type="NCBI Taxonomy" id="1245923"/>
    <lineage>
        <taxon>Bacteria</taxon>
        <taxon>Bacillati</taxon>
        <taxon>Cyanobacteriota</taxon>
        <taxon>Cyanophyceae</taxon>
        <taxon>Nostocales</taxon>
        <taxon>Scytonemataceae</taxon>
        <taxon>Scytonema</taxon>
    </lineage>
</organism>
<dbReference type="Pfam" id="PF14495">
    <property type="entry name" value="Cytochrom_C550"/>
    <property type="match status" value="1"/>
</dbReference>
<feature type="chain" id="PRO_5040924478" evidence="13">
    <location>
        <begin position="30"/>
        <end position="162"/>
    </location>
</feature>
<dbReference type="InterPro" id="IPR009056">
    <property type="entry name" value="Cyt_c-like_dom"/>
</dbReference>
<keyword evidence="16" id="KW-1185">Reference proteome</keyword>